<accession>A0AC34GPE2</accession>
<sequence length="263" mass="27833">MFVKVVAASSPSGTKFQHQIQHNNIPPSASSYSSSGGVPRSTSGSFGGTPTTFDTTSKKRSVVSSSSQIKFTALAQMAEQRARAAAAAASGSNVTEDAKSEDNAKTELLPPPVTLQKSQSMTSLRAGVRRVRKNYLCVALFFLISGLACNALSYWISVQSAQLNSEVVDAAVANHENTKFSLKKAFVSGPSKYLIGLCSFLGRVTSAIGTFFLAQAVVTWLQRRRSNTLRSAAGHADEAVGEIHGGCTEIVADCWTNCIPAFG</sequence>
<dbReference type="WBParaSite" id="ES5_v2.g6112.t1">
    <property type="protein sequence ID" value="ES5_v2.g6112.t1"/>
    <property type="gene ID" value="ES5_v2.g6112"/>
</dbReference>
<proteinExistence type="predicted"/>
<reference evidence="2" key="1">
    <citation type="submission" date="2022-11" db="UniProtKB">
        <authorList>
            <consortium name="WormBaseParasite"/>
        </authorList>
    </citation>
    <scope>IDENTIFICATION</scope>
</reference>
<name>A0AC34GPE2_9BILA</name>
<dbReference type="Proteomes" id="UP000887579">
    <property type="component" value="Unplaced"/>
</dbReference>
<protein>
    <submittedName>
        <fullName evidence="2">Uncharacterized protein</fullName>
    </submittedName>
</protein>
<evidence type="ECO:0000313" key="1">
    <source>
        <dbReference type="Proteomes" id="UP000887579"/>
    </source>
</evidence>
<evidence type="ECO:0000313" key="2">
    <source>
        <dbReference type="WBParaSite" id="ES5_v2.g6112.t1"/>
    </source>
</evidence>
<organism evidence="1 2">
    <name type="scientific">Panagrolaimus sp. ES5</name>
    <dbReference type="NCBI Taxonomy" id="591445"/>
    <lineage>
        <taxon>Eukaryota</taxon>
        <taxon>Metazoa</taxon>
        <taxon>Ecdysozoa</taxon>
        <taxon>Nematoda</taxon>
        <taxon>Chromadorea</taxon>
        <taxon>Rhabditida</taxon>
        <taxon>Tylenchina</taxon>
        <taxon>Panagrolaimomorpha</taxon>
        <taxon>Panagrolaimoidea</taxon>
        <taxon>Panagrolaimidae</taxon>
        <taxon>Panagrolaimus</taxon>
    </lineage>
</organism>